<gene>
    <name evidence="11" type="ORF">J3R30DRAFT_3656727</name>
</gene>
<evidence type="ECO:0000256" key="5">
    <source>
        <dbReference type="ARBA" id="ARBA00022989"/>
    </source>
</evidence>
<dbReference type="FunFam" id="1.20.1250.20:FF:000026">
    <property type="entry name" value="MFS quinate transporter QutD"/>
    <property type="match status" value="1"/>
</dbReference>
<dbReference type="InterPro" id="IPR003663">
    <property type="entry name" value="Sugar/inositol_transpt"/>
</dbReference>
<evidence type="ECO:0000256" key="9">
    <source>
        <dbReference type="SAM" id="Phobius"/>
    </source>
</evidence>
<feature type="transmembrane region" description="Helical" evidence="9">
    <location>
        <begin position="256"/>
        <end position="277"/>
    </location>
</feature>
<feature type="transmembrane region" description="Helical" evidence="9">
    <location>
        <begin position="430"/>
        <end position="448"/>
    </location>
</feature>
<evidence type="ECO:0000256" key="1">
    <source>
        <dbReference type="ARBA" id="ARBA00004141"/>
    </source>
</evidence>
<dbReference type="AlphaFoldDB" id="A0A9W9DQ46"/>
<dbReference type="PROSITE" id="PS00217">
    <property type="entry name" value="SUGAR_TRANSPORT_2"/>
    <property type="match status" value="1"/>
</dbReference>
<evidence type="ECO:0000313" key="11">
    <source>
        <dbReference type="EMBL" id="KAJ4481051.1"/>
    </source>
</evidence>
<protein>
    <submittedName>
        <fullName evidence="11">MFS monosaccharide transporter</fullName>
    </submittedName>
</protein>
<keyword evidence="4 9" id="KW-0812">Transmembrane</keyword>
<dbReference type="InterPro" id="IPR005828">
    <property type="entry name" value="MFS_sugar_transport-like"/>
</dbReference>
<dbReference type="PROSITE" id="PS50850">
    <property type="entry name" value="MFS"/>
    <property type="match status" value="1"/>
</dbReference>
<organism evidence="11 12">
    <name type="scientific">Lentinula aciculospora</name>
    <dbReference type="NCBI Taxonomy" id="153920"/>
    <lineage>
        <taxon>Eukaryota</taxon>
        <taxon>Fungi</taxon>
        <taxon>Dikarya</taxon>
        <taxon>Basidiomycota</taxon>
        <taxon>Agaricomycotina</taxon>
        <taxon>Agaricomycetes</taxon>
        <taxon>Agaricomycetidae</taxon>
        <taxon>Agaricales</taxon>
        <taxon>Marasmiineae</taxon>
        <taxon>Omphalotaceae</taxon>
        <taxon>Lentinula</taxon>
    </lineage>
</organism>
<feature type="transmembrane region" description="Helical" evidence="9">
    <location>
        <begin position="460"/>
        <end position="485"/>
    </location>
</feature>
<dbReference type="Proteomes" id="UP001150266">
    <property type="component" value="Unassembled WGS sequence"/>
</dbReference>
<feature type="domain" description="Major facilitator superfamily (MFS) profile" evidence="10">
    <location>
        <begin position="97"/>
        <end position="550"/>
    </location>
</feature>
<dbReference type="PANTHER" id="PTHR48022">
    <property type="entry name" value="PLASTIDIC GLUCOSE TRANSPORTER 4"/>
    <property type="match status" value="1"/>
</dbReference>
<evidence type="ECO:0000256" key="2">
    <source>
        <dbReference type="ARBA" id="ARBA00010992"/>
    </source>
</evidence>
<sequence length="599" mass="65571">MNAPGFENITAMGQELSPEQLALLCTTITRNWSWWEEDVDEDLARAIDFLKKGSKPTVHLTRHGGQITLHPDRHSYTYTYGSKGLAGLAHNRYALLCAIFASIGGLSFGYDQGVIANVLVMKDFMTRWPISPLEEGFMTAVLELGALIGALCAGIFADNYSRRFSMFVSCVIFCIGSAFQCGAQTLLHLFIGRAIGGVGVGALSTLSPLYMAEISPPEVRGSLMALEQFAIVLGVVLGFWLGYFTRNIPGPASWRIPLGVQIIPAIILILSCAFLPASPRLLVLQGKYDEALASLAQLRLRSPEEAQNDPLIQIEFLEMRVEATMVHRTFGTAENSKSRLSAEWGSWKRLLGNYYRDRTMVGVLMAFFQQWSGINALLYYGPILVRNIGLSGGNVTLLVSGGIGIVQFLAVLPVIAYIDQWGRRPLLRGGSIVMTFSHFSISILIVLFSSDWAAHSTAAWIGVGFVYLFTAAYGMSFGPVAWVLPSEVFPLSMRSKGVALSTASVWVNNFLIGLITPVTLEWSAAGTFMMFAAASFLAYIWVTYTVPETANVSLEEIDGMFKSSAGREEIIMKAQIEEDLGLRDLMTRLTADGGLNVHE</sequence>
<comment type="subcellular location">
    <subcellularLocation>
        <location evidence="1">Membrane</location>
        <topology evidence="1">Multi-pass membrane protein</topology>
    </subcellularLocation>
</comment>
<dbReference type="InterPro" id="IPR050360">
    <property type="entry name" value="MFS_Sugar_Transporters"/>
</dbReference>
<accession>A0A9W9DQ46</accession>
<keyword evidence="3 8" id="KW-0813">Transport</keyword>
<dbReference type="GO" id="GO:0005351">
    <property type="term" value="F:carbohydrate:proton symporter activity"/>
    <property type="evidence" value="ECO:0007669"/>
    <property type="project" value="TreeGrafter"/>
</dbReference>
<evidence type="ECO:0000259" key="10">
    <source>
        <dbReference type="PROSITE" id="PS50850"/>
    </source>
</evidence>
<keyword evidence="12" id="KW-1185">Reference proteome</keyword>
<dbReference type="InterPro" id="IPR036259">
    <property type="entry name" value="MFS_trans_sf"/>
</dbReference>
<feature type="transmembrane region" description="Helical" evidence="9">
    <location>
        <begin position="136"/>
        <end position="157"/>
    </location>
</feature>
<feature type="transmembrane region" description="Helical" evidence="9">
    <location>
        <begin position="191"/>
        <end position="211"/>
    </location>
</feature>
<reference evidence="11" key="1">
    <citation type="submission" date="2022-08" db="EMBL/GenBank/DDBJ databases">
        <title>A Global Phylogenomic Analysis of the Shiitake Genus Lentinula.</title>
        <authorList>
            <consortium name="DOE Joint Genome Institute"/>
            <person name="Sierra-Patev S."/>
            <person name="Min B."/>
            <person name="Naranjo-Ortiz M."/>
            <person name="Looney B."/>
            <person name="Konkel Z."/>
            <person name="Slot J.C."/>
            <person name="Sakamoto Y."/>
            <person name="Steenwyk J.L."/>
            <person name="Rokas A."/>
            <person name="Carro J."/>
            <person name="Camarero S."/>
            <person name="Ferreira P."/>
            <person name="Molpeceres G."/>
            <person name="Ruiz-Duenas F.J."/>
            <person name="Serrano A."/>
            <person name="Henrissat B."/>
            <person name="Drula E."/>
            <person name="Hughes K.W."/>
            <person name="Mata J.L."/>
            <person name="Ishikawa N.K."/>
            <person name="Vargas-Isla R."/>
            <person name="Ushijima S."/>
            <person name="Smith C.A."/>
            <person name="Ahrendt S."/>
            <person name="Andreopoulos W."/>
            <person name="He G."/>
            <person name="Labutti K."/>
            <person name="Lipzen A."/>
            <person name="Ng V."/>
            <person name="Riley R."/>
            <person name="Sandor L."/>
            <person name="Barry K."/>
            <person name="Martinez A.T."/>
            <person name="Xiao Y."/>
            <person name="Gibbons J.G."/>
            <person name="Terashima K."/>
            <person name="Grigoriev I.V."/>
            <person name="Hibbett D.S."/>
        </authorList>
    </citation>
    <scope>NUCLEOTIDE SEQUENCE</scope>
    <source>
        <strain evidence="11">JLM2183</strain>
    </source>
</reference>
<dbReference type="GO" id="GO:0016020">
    <property type="term" value="C:membrane"/>
    <property type="evidence" value="ECO:0007669"/>
    <property type="project" value="UniProtKB-SubCell"/>
</dbReference>
<evidence type="ECO:0000256" key="3">
    <source>
        <dbReference type="ARBA" id="ARBA00022448"/>
    </source>
</evidence>
<evidence type="ECO:0000256" key="4">
    <source>
        <dbReference type="ARBA" id="ARBA00022692"/>
    </source>
</evidence>
<evidence type="ECO:0000256" key="6">
    <source>
        <dbReference type="ARBA" id="ARBA00023136"/>
    </source>
</evidence>
<comment type="similarity">
    <text evidence="2 8">Belongs to the major facilitator superfamily. Sugar transporter (TC 2.A.1.1) family.</text>
</comment>
<keyword evidence="6 9" id="KW-0472">Membrane</keyword>
<dbReference type="InterPro" id="IPR005829">
    <property type="entry name" value="Sugar_transporter_CS"/>
</dbReference>
<dbReference type="PRINTS" id="PR00171">
    <property type="entry name" value="SUGRTRNSPORT"/>
</dbReference>
<dbReference type="Gene3D" id="1.20.1250.20">
    <property type="entry name" value="MFS general substrate transporter like domains"/>
    <property type="match status" value="1"/>
</dbReference>
<feature type="transmembrane region" description="Helical" evidence="9">
    <location>
        <begin position="497"/>
        <end position="516"/>
    </location>
</feature>
<evidence type="ECO:0000256" key="8">
    <source>
        <dbReference type="RuleBase" id="RU003346"/>
    </source>
</evidence>
<feature type="transmembrane region" description="Helical" evidence="9">
    <location>
        <begin position="395"/>
        <end position="418"/>
    </location>
</feature>
<dbReference type="SUPFAM" id="SSF103473">
    <property type="entry name" value="MFS general substrate transporter"/>
    <property type="match status" value="1"/>
</dbReference>
<dbReference type="PROSITE" id="PS00216">
    <property type="entry name" value="SUGAR_TRANSPORT_1"/>
    <property type="match status" value="1"/>
</dbReference>
<dbReference type="OrthoDB" id="8120565at2759"/>
<keyword evidence="5 9" id="KW-1133">Transmembrane helix</keyword>
<dbReference type="EMBL" id="JAOTPV010000006">
    <property type="protein sequence ID" value="KAJ4481051.1"/>
    <property type="molecule type" value="Genomic_DNA"/>
</dbReference>
<dbReference type="NCBIfam" id="TIGR00879">
    <property type="entry name" value="SP"/>
    <property type="match status" value="1"/>
</dbReference>
<feature type="transmembrane region" description="Helical" evidence="9">
    <location>
        <begin position="359"/>
        <end position="383"/>
    </location>
</feature>
<evidence type="ECO:0000313" key="12">
    <source>
        <dbReference type="Proteomes" id="UP001150266"/>
    </source>
</evidence>
<dbReference type="PANTHER" id="PTHR48022:SF14">
    <property type="entry name" value="MAJOR FACILITATOR SUPERFAMILY (MFS) PROFILE DOMAIN-CONTAINING PROTEIN-RELATED"/>
    <property type="match status" value="1"/>
</dbReference>
<feature type="transmembrane region" description="Helical" evidence="9">
    <location>
        <begin position="522"/>
        <end position="542"/>
    </location>
</feature>
<feature type="transmembrane region" description="Helical" evidence="9">
    <location>
        <begin position="164"/>
        <end position="185"/>
    </location>
</feature>
<comment type="caution">
    <text evidence="11">The sequence shown here is derived from an EMBL/GenBank/DDBJ whole genome shotgun (WGS) entry which is preliminary data.</text>
</comment>
<dbReference type="InterPro" id="IPR020846">
    <property type="entry name" value="MFS_dom"/>
</dbReference>
<comment type="catalytic activity">
    <reaction evidence="7">
        <text>myo-inositol(out) + H(+)(out) = myo-inositol(in) + H(+)(in)</text>
        <dbReference type="Rhea" id="RHEA:60364"/>
        <dbReference type="ChEBI" id="CHEBI:15378"/>
        <dbReference type="ChEBI" id="CHEBI:17268"/>
    </reaction>
</comment>
<evidence type="ECO:0000256" key="7">
    <source>
        <dbReference type="ARBA" id="ARBA00049119"/>
    </source>
</evidence>
<proteinExistence type="inferred from homology"/>
<name>A0A9W9DQ46_9AGAR</name>
<feature type="transmembrane region" description="Helical" evidence="9">
    <location>
        <begin position="223"/>
        <end position="244"/>
    </location>
</feature>
<feature type="transmembrane region" description="Helical" evidence="9">
    <location>
        <begin position="93"/>
        <end position="116"/>
    </location>
</feature>
<dbReference type="Pfam" id="PF00083">
    <property type="entry name" value="Sugar_tr"/>
    <property type="match status" value="1"/>
</dbReference>